<dbReference type="InterPro" id="IPR052024">
    <property type="entry name" value="Methanogen_methyltrans"/>
</dbReference>
<dbReference type="PANTHER" id="PTHR47099:SF1">
    <property type="entry name" value="METHYLCOBAMIDE:COM METHYLTRANSFERASE MTBA"/>
    <property type="match status" value="1"/>
</dbReference>
<dbReference type="Pfam" id="PF01208">
    <property type="entry name" value="URO-D"/>
    <property type="match status" value="1"/>
</dbReference>
<gene>
    <name evidence="2" type="ORF">IRI77_18140</name>
</gene>
<dbReference type="Gene3D" id="3.20.20.210">
    <property type="match status" value="1"/>
</dbReference>
<organism evidence="2 3">
    <name type="scientific">Paludibaculum fermentans</name>
    <dbReference type="NCBI Taxonomy" id="1473598"/>
    <lineage>
        <taxon>Bacteria</taxon>
        <taxon>Pseudomonadati</taxon>
        <taxon>Acidobacteriota</taxon>
        <taxon>Terriglobia</taxon>
        <taxon>Bryobacterales</taxon>
        <taxon>Bryobacteraceae</taxon>
        <taxon>Paludibaculum</taxon>
    </lineage>
</organism>
<dbReference type="PANTHER" id="PTHR47099">
    <property type="entry name" value="METHYLCOBAMIDE:COM METHYLTRANSFERASE MTBA"/>
    <property type="match status" value="1"/>
</dbReference>
<dbReference type="Proteomes" id="UP000593892">
    <property type="component" value="Chromosome"/>
</dbReference>
<dbReference type="RefSeq" id="WP_194453440.1">
    <property type="nucleotide sequence ID" value="NZ_CP063849.1"/>
</dbReference>
<dbReference type="GO" id="GO:0006779">
    <property type="term" value="P:porphyrin-containing compound biosynthetic process"/>
    <property type="evidence" value="ECO:0007669"/>
    <property type="project" value="InterPro"/>
</dbReference>
<name>A0A7S7NXT4_PALFE</name>
<dbReference type="GO" id="GO:0004853">
    <property type="term" value="F:uroporphyrinogen decarboxylase activity"/>
    <property type="evidence" value="ECO:0007669"/>
    <property type="project" value="InterPro"/>
</dbReference>
<evidence type="ECO:0000259" key="1">
    <source>
        <dbReference type="Pfam" id="PF01208"/>
    </source>
</evidence>
<reference evidence="2 3" key="1">
    <citation type="submission" date="2020-10" db="EMBL/GenBank/DDBJ databases">
        <title>Complete genome sequence of Paludibaculum fermentans P105T, a facultatively anaerobic acidobacterium capable of dissimilatory Fe(III) reduction.</title>
        <authorList>
            <person name="Dedysh S.N."/>
            <person name="Beletsky A.V."/>
            <person name="Kulichevskaya I.S."/>
            <person name="Mardanov A.V."/>
            <person name="Ravin N.V."/>
        </authorList>
    </citation>
    <scope>NUCLEOTIDE SEQUENCE [LARGE SCALE GENOMIC DNA]</scope>
    <source>
        <strain evidence="2 3">P105</strain>
    </source>
</reference>
<evidence type="ECO:0000313" key="2">
    <source>
        <dbReference type="EMBL" id="QOY91786.1"/>
    </source>
</evidence>
<proteinExistence type="predicted"/>
<dbReference type="CDD" id="cd03465">
    <property type="entry name" value="URO-D_like"/>
    <property type="match status" value="1"/>
</dbReference>
<sequence length="335" mass="36146">MNGKERILARLQNGTPDSLPLMPITMMYAGDIAGIPYGVYARNHEALVEAQLAVADRFDFDYVSAISDPAREASDLGAAIEWFDDQPPAINESKALIHDKAVLSGLALPDPAAGRMYDRVCAVRLLAQKTGNTRIVEGWVEGPCAMASDLRGLNTLMLDFGDDPDFVEALFDYAVRMELNFARAQVDAGATLIGVGDAAASLLGPRLYHNFVLPFEKRLLAGIRAMGVPVRLHICGNTRRILKDMGETGAAIVDLDYPAPIDEARAAMGDEQVLLGNMDPVRALRDGTPESVTAHLAECHAQAGRNYIVGAGCEVPRGTPIANVEAMTRFARTRQ</sequence>
<feature type="domain" description="Uroporphyrinogen decarboxylase (URO-D)" evidence="1">
    <location>
        <begin position="4"/>
        <end position="332"/>
    </location>
</feature>
<dbReference type="SUPFAM" id="SSF51726">
    <property type="entry name" value="UROD/MetE-like"/>
    <property type="match status" value="1"/>
</dbReference>
<dbReference type="InterPro" id="IPR038071">
    <property type="entry name" value="UROD/MetE-like_sf"/>
</dbReference>
<evidence type="ECO:0000313" key="3">
    <source>
        <dbReference type="Proteomes" id="UP000593892"/>
    </source>
</evidence>
<accession>A0A7S7NXT4</accession>
<dbReference type="EMBL" id="CP063849">
    <property type="protein sequence ID" value="QOY91786.1"/>
    <property type="molecule type" value="Genomic_DNA"/>
</dbReference>
<protein>
    <submittedName>
        <fullName evidence="2">Uroporphyrinogen decarboxylase family protein</fullName>
    </submittedName>
</protein>
<dbReference type="KEGG" id="pfer:IRI77_18140"/>
<dbReference type="InterPro" id="IPR000257">
    <property type="entry name" value="Uroporphyrinogen_deCOase"/>
</dbReference>
<keyword evidence="3" id="KW-1185">Reference proteome</keyword>
<dbReference type="AlphaFoldDB" id="A0A7S7NXT4"/>